<keyword evidence="5" id="KW-1185">Reference proteome</keyword>
<dbReference type="RefSeq" id="WP_306885995.1">
    <property type="nucleotide sequence ID" value="NZ_JAUSUL010000002.1"/>
</dbReference>
<evidence type="ECO:0000313" key="5">
    <source>
        <dbReference type="Proteomes" id="UP001229244"/>
    </source>
</evidence>
<organism evidence="4 5">
    <name type="scientific">Amorphus orientalis</name>
    <dbReference type="NCBI Taxonomy" id="649198"/>
    <lineage>
        <taxon>Bacteria</taxon>
        <taxon>Pseudomonadati</taxon>
        <taxon>Pseudomonadota</taxon>
        <taxon>Alphaproteobacteria</taxon>
        <taxon>Hyphomicrobiales</taxon>
        <taxon>Amorphaceae</taxon>
        <taxon>Amorphus</taxon>
    </lineage>
</organism>
<dbReference type="EC" id="3.4.24.-" evidence="4"/>
<feature type="domain" description="Peptidase M16 C-terminal" evidence="3">
    <location>
        <begin position="200"/>
        <end position="374"/>
    </location>
</feature>
<comment type="caution">
    <text evidence="4">The sequence shown here is derived from an EMBL/GenBank/DDBJ whole genome shotgun (WGS) entry which is preliminary data.</text>
</comment>
<keyword evidence="1" id="KW-0732">Signal</keyword>
<dbReference type="InterPro" id="IPR011249">
    <property type="entry name" value="Metalloenz_LuxS/M16"/>
</dbReference>
<dbReference type="PANTHER" id="PTHR11851">
    <property type="entry name" value="METALLOPROTEASE"/>
    <property type="match status" value="1"/>
</dbReference>
<dbReference type="Pfam" id="PF05193">
    <property type="entry name" value="Peptidase_M16_C"/>
    <property type="match status" value="1"/>
</dbReference>
<dbReference type="Pfam" id="PF00675">
    <property type="entry name" value="Peptidase_M16"/>
    <property type="match status" value="1"/>
</dbReference>
<evidence type="ECO:0000259" key="3">
    <source>
        <dbReference type="Pfam" id="PF05193"/>
    </source>
</evidence>
<dbReference type="InterPro" id="IPR050361">
    <property type="entry name" value="MPP/UQCRC_Complex"/>
</dbReference>
<dbReference type="Proteomes" id="UP001229244">
    <property type="component" value="Unassembled WGS sequence"/>
</dbReference>
<evidence type="ECO:0000256" key="1">
    <source>
        <dbReference type="SAM" id="SignalP"/>
    </source>
</evidence>
<dbReference type="SUPFAM" id="SSF63411">
    <property type="entry name" value="LuxS/MPP-like metallohydrolase"/>
    <property type="match status" value="2"/>
</dbReference>
<feature type="signal peptide" evidence="1">
    <location>
        <begin position="1"/>
        <end position="31"/>
    </location>
</feature>
<protein>
    <submittedName>
        <fullName evidence="4">Zinc protease</fullName>
        <ecNumber evidence="4">3.4.24.-</ecNumber>
    </submittedName>
</protein>
<dbReference type="InterPro" id="IPR011765">
    <property type="entry name" value="Pept_M16_N"/>
</dbReference>
<accession>A0AAE4ATD7</accession>
<evidence type="ECO:0000313" key="4">
    <source>
        <dbReference type="EMBL" id="MDQ0316168.1"/>
    </source>
</evidence>
<proteinExistence type="predicted"/>
<dbReference type="EMBL" id="JAUSUL010000002">
    <property type="protein sequence ID" value="MDQ0316168.1"/>
    <property type="molecule type" value="Genomic_DNA"/>
</dbReference>
<keyword evidence="4" id="KW-0378">Hydrolase</keyword>
<dbReference type="GO" id="GO:0046872">
    <property type="term" value="F:metal ion binding"/>
    <property type="evidence" value="ECO:0007669"/>
    <property type="project" value="InterPro"/>
</dbReference>
<feature type="chain" id="PRO_5041985244" evidence="1">
    <location>
        <begin position="32"/>
        <end position="444"/>
    </location>
</feature>
<name>A0AAE4ATD7_9HYPH</name>
<dbReference type="Gene3D" id="3.30.830.10">
    <property type="entry name" value="Metalloenzyme, LuxS/M16 peptidase-like"/>
    <property type="match status" value="2"/>
</dbReference>
<dbReference type="PANTHER" id="PTHR11851:SF224">
    <property type="entry name" value="PROCESSING PROTEASE"/>
    <property type="match status" value="1"/>
</dbReference>
<dbReference type="AlphaFoldDB" id="A0AAE4ATD7"/>
<evidence type="ECO:0000259" key="2">
    <source>
        <dbReference type="Pfam" id="PF00675"/>
    </source>
</evidence>
<keyword evidence="4" id="KW-0645">Protease</keyword>
<feature type="domain" description="Peptidase M16 N-terminal" evidence="2">
    <location>
        <begin position="65"/>
        <end position="193"/>
    </location>
</feature>
<gene>
    <name evidence="4" type="ORF">J2S73_002625</name>
</gene>
<dbReference type="GO" id="GO:0006508">
    <property type="term" value="P:proteolysis"/>
    <property type="evidence" value="ECO:0007669"/>
    <property type="project" value="UniProtKB-KW"/>
</dbReference>
<sequence>MLSGFSDRIRSCLLATGFTLAASLGAASSSAALTIEPVTSPGGITAWLVEDDTVPVVVMKFAFEGAGAVQDPEDKPGVANLLSTLLDEGAGPYDSEAFQTELQDRSVRLSFDSSRDSFYGDLEMLADDPGQGIELLRLALTEPHFDAEPIERMRAQIISGIRRDQRDPSAVASDVWSRTAYPDHPYGRPSEGTEESVAAIEKSDLEAFKTAGFARDNLHVVVVGAIDAETLKPLLDDAFGDLPETADLKPVADVMPVTGQTVTETMDVPQTAVRFGGPGLARSDPEFIPAFVMNHILGGGTFSSRLFEEIREKRGLAYSVYTYLAPLDHTAIFGGGTATRADRVDETVRIIREEIARMAEEGPTEEELSEAKAYLTGAYPLRFDSSNGIASQLLSIQMEDLGMNYVDERNGLIEAVTIEDVRQAAERVLGGDAPTIVTVGPSGA</sequence>
<reference evidence="4" key="1">
    <citation type="submission" date="2023-07" db="EMBL/GenBank/DDBJ databases">
        <title>Genomic Encyclopedia of Type Strains, Phase IV (KMG-IV): sequencing the most valuable type-strain genomes for metagenomic binning, comparative biology and taxonomic classification.</title>
        <authorList>
            <person name="Goeker M."/>
        </authorList>
    </citation>
    <scope>NUCLEOTIDE SEQUENCE</scope>
    <source>
        <strain evidence="4">DSM 21202</strain>
    </source>
</reference>
<dbReference type="GO" id="GO:0008233">
    <property type="term" value="F:peptidase activity"/>
    <property type="evidence" value="ECO:0007669"/>
    <property type="project" value="UniProtKB-KW"/>
</dbReference>
<dbReference type="InterPro" id="IPR007863">
    <property type="entry name" value="Peptidase_M16_C"/>
</dbReference>